<dbReference type="OrthoDB" id="408631at2759"/>
<evidence type="ECO:0000313" key="3">
    <source>
        <dbReference type="Proteomes" id="UP000186817"/>
    </source>
</evidence>
<name>A0A1Q9CB96_SYMMI</name>
<gene>
    <name evidence="2" type="primary">bah</name>
    <name evidence="2" type="ORF">AK812_SmicGene39427</name>
</gene>
<reference evidence="2 3" key="1">
    <citation type="submission" date="2016-02" db="EMBL/GenBank/DDBJ databases">
        <title>Genome analysis of coral dinoflagellate symbionts highlights evolutionary adaptations to a symbiotic lifestyle.</title>
        <authorList>
            <person name="Aranda M."/>
            <person name="Li Y."/>
            <person name="Liew Y.J."/>
            <person name="Baumgarten S."/>
            <person name="Simakov O."/>
            <person name="Wilson M."/>
            <person name="Piel J."/>
            <person name="Ashoor H."/>
            <person name="Bougouffa S."/>
            <person name="Bajic V.B."/>
            <person name="Ryu T."/>
            <person name="Ravasi T."/>
            <person name="Bayer T."/>
            <person name="Micklem G."/>
            <person name="Kim H."/>
            <person name="Bhak J."/>
            <person name="Lajeunesse T.C."/>
            <person name="Voolstra C.R."/>
        </authorList>
    </citation>
    <scope>NUCLEOTIDE SEQUENCE [LARGE SCALE GENOMIC DNA]</scope>
    <source>
        <strain evidence="2 3">CCMP2467</strain>
    </source>
</reference>
<keyword evidence="2" id="KW-0378">Hydrolase</keyword>
<proteinExistence type="predicted"/>
<dbReference type="GO" id="GO:0016787">
    <property type="term" value="F:hydrolase activity"/>
    <property type="evidence" value="ECO:0007669"/>
    <property type="project" value="UniProtKB-KW"/>
</dbReference>
<keyword evidence="3" id="KW-1185">Reference proteome</keyword>
<dbReference type="Gene3D" id="3.40.50.1820">
    <property type="entry name" value="alpha/beta hydrolase"/>
    <property type="match status" value="1"/>
</dbReference>
<accession>A0A1Q9CB96</accession>
<comment type="caution">
    <text evidence="2">The sequence shown here is derived from an EMBL/GenBank/DDBJ whole genome shotgun (WGS) entry which is preliminary data.</text>
</comment>
<dbReference type="EMBL" id="LSRX01001406">
    <property type="protein sequence ID" value="OLP80191.1"/>
    <property type="molecule type" value="Genomic_DNA"/>
</dbReference>
<organism evidence="2 3">
    <name type="scientific">Symbiodinium microadriaticum</name>
    <name type="common">Dinoflagellate</name>
    <name type="synonym">Zooxanthella microadriatica</name>
    <dbReference type="NCBI Taxonomy" id="2951"/>
    <lineage>
        <taxon>Eukaryota</taxon>
        <taxon>Sar</taxon>
        <taxon>Alveolata</taxon>
        <taxon>Dinophyceae</taxon>
        <taxon>Suessiales</taxon>
        <taxon>Symbiodiniaceae</taxon>
        <taxon>Symbiodinium</taxon>
    </lineage>
</organism>
<dbReference type="InterPro" id="IPR013094">
    <property type="entry name" value="AB_hydrolase_3"/>
</dbReference>
<dbReference type="AlphaFoldDB" id="A0A1Q9CB96"/>
<dbReference type="InterPro" id="IPR029058">
    <property type="entry name" value="AB_hydrolase_fold"/>
</dbReference>
<sequence>MAQTIEMRPVRDAAEPSLLRAPTQEVFEDGGSSREVVLADEAGSCWSRSFESCRPGRAQGFDVADCSAGCTCGWCCLPIHLGIGCCKGLCCGCSKHPFAEWNWTYYLGLQVMKKLASNVPFGNLYAIQVLTDAPMPMPILPPDLIVREVCEGNVRGEWTEPSKLQTAKTLLYFHGGAFVLCRARTERMVVGNLVKALGGCRCFSVDYPKPPQAPYPAALENAGLEDPSFQGRNMGIDL</sequence>
<evidence type="ECO:0000313" key="2">
    <source>
        <dbReference type="EMBL" id="OLP80191.1"/>
    </source>
</evidence>
<feature type="domain" description="Alpha/beta hydrolase fold-3" evidence="1">
    <location>
        <begin position="170"/>
        <end position="222"/>
    </location>
</feature>
<dbReference type="Proteomes" id="UP000186817">
    <property type="component" value="Unassembled WGS sequence"/>
</dbReference>
<dbReference type="SUPFAM" id="SSF53474">
    <property type="entry name" value="alpha/beta-Hydrolases"/>
    <property type="match status" value="1"/>
</dbReference>
<dbReference type="Pfam" id="PF07859">
    <property type="entry name" value="Abhydrolase_3"/>
    <property type="match status" value="1"/>
</dbReference>
<evidence type="ECO:0000259" key="1">
    <source>
        <dbReference type="Pfam" id="PF07859"/>
    </source>
</evidence>
<protein>
    <submittedName>
        <fullName evidence="2">Acetyl-hydrolase</fullName>
    </submittedName>
</protein>